<dbReference type="PROSITE" id="PS51186">
    <property type="entry name" value="GNAT"/>
    <property type="match status" value="2"/>
</dbReference>
<reference evidence="2 3" key="1">
    <citation type="submission" date="2019-03" db="EMBL/GenBank/DDBJ databases">
        <title>Sequencing the genomes of 1000 actinobacteria strains.</title>
        <authorList>
            <person name="Klenk H.-P."/>
        </authorList>
    </citation>
    <scope>NUCLEOTIDE SEQUENCE [LARGE SCALE GENOMIC DNA]</scope>
    <source>
        <strain evidence="2 3">DSM 18936</strain>
    </source>
</reference>
<organism evidence="2 3">
    <name type="scientific">Ilumatobacter fluminis</name>
    <dbReference type="NCBI Taxonomy" id="467091"/>
    <lineage>
        <taxon>Bacteria</taxon>
        <taxon>Bacillati</taxon>
        <taxon>Actinomycetota</taxon>
        <taxon>Acidimicrobiia</taxon>
        <taxon>Acidimicrobiales</taxon>
        <taxon>Ilumatobacteraceae</taxon>
        <taxon>Ilumatobacter</taxon>
    </lineage>
</organism>
<dbReference type="Proteomes" id="UP000294558">
    <property type="component" value="Unassembled WGS sequence"/>
</dbReference>
<dbReference type="InterPro" id="IPR051531">
    <property type="entry name" value="N-acetyltransferase"/>
</dbReference>
<dbReference type="RefSeq" id="WP_133869034.1">
    <property type="nucleotide sequence ID" value="NZ_SOAU01000001.1"/>
</dbReference>
<dbReference type="AlphaFoldDB" id="A0A4R7HZX8"/>
<dbReference type="CDD" id="cd04301">
    <property type="entry name" value="NAT_SF"/>
    <property type="match status" value="1"/>
</dbReference>
<dbReference type="PANTHER" id="PTHR43792">
    <property type="entry name" value="GNAT FAMILY, PUTATIVE (AFU_ORTHOLOGUE AFUA_3G00765)-RELATED-RELATED"/>
    <property type="match status" value="1"/>
</dbReference>
<dbReference type="EMBL" id="SOAU01000001">
    <property type="protein sequence ID" value="TDT16685.1"/>
    <property type="molecule type" value="Genomic_DNA"/>
</dbReference>
<dbReference type="PANTHER" id="PTHR43792:SF1">
    <property type="entry name" value="N-ACETYLTRANSFERASE DOMAIN-CONTAINING PROTEIN"/>
    <property type="match status" value="1"/>
</dbReference>
<protein>
    <submittedName>
        <fullName evidence="2">RimJ/RimL family protein N-acetyltransferase</fullName>
    </submittedName>
</protein>
<feature type="domain" description="N-acetyltransferase" evidence="1">
    <location>
        <begin position="14"/>
        <end position="178"/>
    </location>
</feature>
<dbReference type="Pfam" id="PF00583">
    <property type="entry name" value="Acetyltransf_1"/>
    <property type="match status" value="1"/>
</dbReference>
<feature type="domain" description="N-acetyltransferase" evidence="1">
    <location>
        <begin position="194"/>
        <end position="345"/>
    </location>
</feature>
<dbReference type="InterPro" id="IPR000182">
    <property type="entry name" value="GNAT_dom"/>
</dbReference>
<dbReference type="OrthoDB" id="9132139at2"/>
<evidence type="ECO:0000313" key="3">
    <source>
        <dbReference type="Proteomes" id="UP000294558"/>
    </source>
</evidence>
<keyword evidence="2" id="KW-0808">Transferase</keyword>
<sequence length="354" mass="39988">MKPMAAFRLETERLVIRPLASRDVPEFVRYRNIDDVARYQDWPLPYTADLADELVAEVERLGRPTPGQWIQLAIDHEHHVVGDYAIWLDGEGQLAAIGYTVAPEQQGHNYAVEATRAVVEWLFLEAGVHRVTATIDPENVASARVLERCGFEHNGTVRSSALVRGQWADDTRFSLLRPAWEKWRNRDIGAPDTIELIEVTHDNIHDVCRIEVSQSQRRYVSSVAQSIADAAHPPVRDGVVSRPWYRAIVADDQLAGFVMLALPDDAHPAPCLWRLLVDTWYQRRGIARRTIALIADMLTEHGCDRLDVSFVDEPGGPERFYAQLGFERTGVIDDDGEVWASANLDEIVRRVRGA</sequence>
<dbReference type="GO" id="GO:0016747">
    <property type="term" value="F:acyltransferase activity, transferring groups other than amino-acyl groups"/>
    <property type="evidence" value="ECO:0007669"/>
    <property type="project" value="InterPro"/>
</dbReference>
<evidence type="ECO:0000313" key="2">
    <source>
        <dbReference type="EMBL" id="TDT16685.1"/>
    </source>
</evidence>
<gene>
    <name evidence="2" type="ORF">BDK89_2278</name>
</gene>
<comment type="caution">
    <text evidence="2">The sequence shown here is derived from an EMBL/GenBank/DDBJ whole genome shotgun (WGS) entry which is preliminary data.</text>
</comment>
<accession>A0A4R7HZX8</accession>
<dbReference type="Gene3D" id="3.40.630.30">
    <property type="match status" value="2"/>
</dbReference>
<evidence type="ECO:0000259" key="1">
    <source>
        <dbReference type="PROSITE" id="PS51186"/>
    </source>
</evidence>
<dbReference type="InterPro" id="IPR016181">
    <property type="entry name" value="Acyl_CoA_acyltransferase"/>
</dbReference>
<dbReference type="Pfam" id="PF13302">
    <property type="entry name" value="Acetyltransf_3"/>
    <property type="match status" value="1"/>
</dbReference>
<proteinExistence type="predicted"/>
<name>A0A4R7HZX8_9ACTN</name>
<dbReference type="SUPFAM" id="SSF55729">
    <property type="entry name" value="Acyl-CoA N-acyltransferases (Nat)"/>
    <property type="match status" value="2"/>
</dbReference>
<keyword evidence="3" id="KW-1185">Reference proteome</keyword>